<reference evidence="5 6" key="1">
    <citation type="submission" date="2020-08" db="EMBL/GenBank/DDBJ databases">
        <title>Sequencing the genomes of 1000 actinobacteria strains.</title>
        <authorList>
            <person name="Klenk H.-P."/>
        </authorList>
    </citation>
    <scope>NUCLEOTIDE SEQUENCE [LARGE SCALE GENOMIC DNA]</scope>
    <source>
        <strain evidence="5 6">DSM 43023</strain>
    </source>
</reference>
<dbReference type="InterPro" id="IPR050857">
    <property type="entry name" value="D-2-hydroxyacid_DH"/>
</dbReference>
<gene>
    <name evidence="5" type="ORF">FHR32_001498</name>
</gene>
<proteinExistence type="inferred from homology"/>
<keyword evidence="6" id="KW-1185">Reference proteome</keyword>
<keyword evidence="2" id="KW-0560">Oxidoreductase</keyword>
<dbReference type="Pfam" id="PF00389">
    <property type="entry name" value="2-Hacid_dh"/>
    <property type="match status" value="1"/>
</dbReference>
<dbReference type="GO" id="GO:0016616">
    <property type="term" value="F:oxidoreductase activity, acting on the CH-OH group of donors, NAD or NADP as acceptor"/>
    <property type="evidence" value="ECO:0007669"/>
    <property type="project" value="InterPro"/>
</dbReference>
<dbReference type="RefSeq" id="WP_312882115.1">
    <property type="nucleotide sequence ID" value="NZ_BAABEK010000020.1"/>
</dbReference>
<dbReference type="InterPro" id="IPR006139">
    <property type="entry name" value="D-isomer_2_OHA_DH_cat_dom"/>
</dbReference>
<organism evidence="5 6">
    <name type="scientific">Streptosporangium album</name>
    <dbReference type="NCBI Taxonomy" id="47479"/>
    <lineage>
        <taxon>Bacteria</taxon>
        <taxon>Bacillati</taxon>
        <taxon>Actinomycetota</taxon>
        <taxon>Actinomycetes</taxon>
        <taxon>Streptosporangiales</taxon>
        <taxon>Streptosporangiaceae</taxon>
        <taxon>Streptosporangium</taxon>
    </lineage>
</organism>
<dbReference type="EMBL" id="JACHJU010000001">
    <property type="protein sequence ID" value="MBB4937193.1"/>
    <property type="molecule type" value="Genomic_DNA"/>
</dbReference>
<dbReference type="Proteomes" id="UP000534286">
    <property type="component" value="Unassembled WGS sequence"/>
</dbReference>
<evidence type="ECO:0000256" key="1">
    <source>
        <dbReference type="ARBA" id="ARBA00005854"/>
    </source>
</evidence>
<comment type="caution">
    <text evidence="5">The sequence shown here is derived from an EMBL/GenBank/DDBJ whole genome shotgun (WGS) entry which is preliminary data.</text>
</comment>
<dbReference type="PANTHER" id="PTHR42789">
    <property type="entry name" value="D-ISOMER SPECIFIC 2-HYDROXYACID DEHYDROGENASE FAMILY PROTEIN (AFU_ORTHOLOGUE AFUA_6G10090)"/>
    <property type="match status" value="1"/>
</dbReference>
<keyword evidence="3" id="KW-0520">NAD</keyword>
<evidence type="ECO:0000313" key="6">
    <source>
        <dbReference type="Proteomes" id="UP000534286"/>
    </source>
</evidence>
<evidence type="ECO:0000313" key="5">
    <source>
        <dbReference type="EMBL" id="MBB4937193.1"/>
    </source>
</evidence>
<evidence type="ECO:0000259" key="4">
    <source>
        <dbReference type="Pfam" id="PF00389"/>
    </source>
</evidence>
<protein>
    <submittedName>
        <fullName evidence="5">Phosphoglycerate dehydrogenase-like enzyme</fullName>
    </submittedName>
</protein>
<evidence type="ECO:0000256" key="2">
    <source>
        <dbReference type="ARBA" id="ARBA00023002"/>
    </source>
</evidence>
<dbReference type="GO" id="GO:0051287">
    <property type="term" value="F:NAD binding"/>
    <property type="evidence" value="ECO:0007669"/>
    <property type="project" value="InterPro"/>
</dbReference>
<evidence type="ECO:0000256" key="3">
    <source>
        <dbReference type="ARBA" id="ARBA00023027"/>
    </source>
</evidence>
<accession>A0A7W7RTB7</accession>
<sequence length="118" mass="12738">MLDGYQGVALGRADWSSVEVTRFREHLTSPDDLVRAIGDYEIVVIMRERTPFPAYLFARLPKLGLLITSGMCNASIDLDAARAHGVTVCGTGSGSTPSAEPTWALILGLTRHLVPARV</sequence>
<name>A0A7W7RTB7_9ACTN</name>
<dbReference type="Gene3D" id="3.40.50.720">
    <property type="entry name" value="NAD(P)-binding Rossmann-like Domain"/>
    <property type="match status" value="1"/>
</dbReference>
<dbReference type="AlphaFoldDB" id="A0A7W7RTB7"/>
<feature type="domain" description="D-isomer specific 2-hydroxyacid dehydrogenase catalytic" evidence="4">
    <location>
        <begin position="27"/>
        <end position="98"/>
    </location>
</feature>
<comment type="similarity">
    <text evidence="1">Belongs to the D-isomer specific 2-hydroxyacid dehydrogenase family.</text>
</comment>
<dbReference type="SUPFAM" id="SSF52283">
    <property type="entry name" value="Formate/glycerate dehydrogenase catalytic domain-like"/>
    <property type="match status" value="1"/>
</dbReference>
<dbReference type="PANTHER" id="PTHR42789:SF1">
    <property type="entry name" value="D-ISOMER SPECIFIC 2-HYDROXYACID DEHYDROGENASE FAMILY PROTEIN (AFU_ORTHOLOGUE AFUA_6G10090)"/>
    <property type="match status" value="1"/>
</dbReference>